<accession>A0AAU7Q871</accession>
<protein>
    <submittedName>
        <fullName evidence="1">Uncharacterized protein</fullName>
    </submittedName>
</protein>
<organism evidence="1">
    <name type="scientific">Acerihabitans sp. KWT182</name>
    <dbReference type="NCBI Taxonomy" id="3157919"/>
    <lineage>
        <taxon>Bacteria</taxon>
        <taxon>Pseudomonadati</taxon>
        <taxon>Pseudomonadota</taxon>
        <taxon>Gammaproteobacteria</taxon>
        <taxon>Enterobacterales</taxon>
        <taxon>Pectobacteriaceae</taxon>
        <taxon>Acerihabitans</taxon>
    </lineage>
</organism>
<reference evidence="1" key="1">
    <citation type="submission" date="2024-06" db="EMBL/GenBank/DDBJ databases">
        <authorList>
            <person name="Coelho C."/>
            <person name="Bento M."/>
            <person name="Garcia E."/>
            <person name="Camelo A."/>
            <person name="Brandao I."/>
            <person name="Espirito Santo C."/>
            <person name="Trovao J."/>
            <person name="Verissimo A."/>
            <person name="Costa J."/>
            <person name="Tiago I."/>
        </authorList>
    </citation>
    <scope>NUCLEOTIDE SEQUENCE</scope>
    <source>
        <strain evidence="1">KWT182</strain>
    </source>
</reference>
<gene>
    <name evidence="1" type="ORF">ABK905_18255</name>
</gene>
<sequence>MRKNIIYDIQHNCQLSEIDHRSIFQFYPMVNLWYDIQVADFSGLKLIHLTSQPISVHEVYLSCFGREFYQETLYSPAKYDMHTCYASLYGKSGGYQYNTAEVVLAIRAYAQSEPGLFKQIMQKKK</sequence>
<evidence type="ECO:0000313" key="1">
    <source>
        <dbReference type="EMBL" id="XBS68586.1"/>
    </source>
</evidence>
<proteinExistence type="predicted"/>
<name>A0AAU7Q871_9GAMM</name>
<dbReference type="EMBL" id="CP157947">
    <property type="protein sequence ID" value="XBS68586.1"/>
    <property type="molecule type" value="Genomic_DNA"/>
</dbReference>
<dbReference type="AlphaFoldDB" id="A0AAU7Q871"/>